<dbReference type="InterPro" id="IPR011818">
    <property type="entry name" value="Uridylate_kinase_arch/spir"/>
</dbReference>
<protein>
    <recommendedName>
        <fullName evidence="3">UMP kinase</fullName>
        <ecNumber evidence="3">2.7.4.22</ecNumber>
    </recommendedName>
    <alternativeName>
        <fullName evidence="10">Uridine monophosphate kinase</fullName>
    </alternativeName>
</protein>
<dbReference type="EMBL" id="MFGC01000029">
    <property type="protein sequence ID" value="OGF27005.1"/>
    <property type="molecule type" value="Genomic_DNA"/>
</dbReference>
<evidence type="ECO:0000256" key="10">
    <source>
        <dbReference type="ARBA" id="ARBA00032092"/>
    </source>
</evidence>
<dbReference type="AlphaFoldDB" id="A0A1F5SJY2"/>
<keyword evidence="6" id="KW-0547">Nucleotide-binding</keyword>
<proteinExistence type="inferred from homology"/>
<dbReference type="InterPro" id="IPR036393">
    <property type="entry name" value="AceGlu_kinase-like_sf"/>
</dbReference>
<dbReference type="Gene3D" id="3.40.1160.10">
    <property type="entry name" value="Acetylglutamate kinase-like"/>
    <property type="match status" value="1"/>
</dbReference>
<evidence type="ECO:0000256" key="6">
    <source>
        <dbReference type="ARBA" id="ARBA00022741"/>
    </source>
</evidence>
<dbReference type="NCBIfam" id="TIGR02076">
    <property type="entry name" value="pyrH_arch"/>
    <property type="match status" value="1"/>
</dbReference>
<evidence type="ECO:0000259" key="11">
    <source>
        <dbReference type="Pfam" id="PF00696"/>
    </source>
</evidence>
<keyword evidence="8" id="KW-0067">ATP-binding</keyword>
<name>A0A1F5SJY2_9BACT</name>
<keyword evidence="5" id="KW-0808">Transferase</keyword>
<evidence type="ECO:0000256" key="3">
    <source>
        <dbReference type="ARBA" id="ARBA00012899"/>
    </source>
</evidence>
<dbReference type="PANTHER" id="PTHR42833">
    <property type="entry name" value="URIDYLATE KINASE"/>
    <property type="match status" value="1"/>
</dbReference>
<gene>
    <name evidence="12" type="ORF">A2242_02935</name>
</gene>
<dbReference type="Pfam" id="PF00696">
    <property type="entry name" value="AA_kinase"/>
    <property type="match status" value="1"/>
</dbReference>
<sequence>MTYIISLGGSLIVPNENIDWRYLKKFRSLILSQIKKGNKFIIFTGGGWTCRHYQSAANKVIKITDEDLDWLGIHSTRLNAHLMRTVFFDVAHPEIITNPTKKLKVIEPVIVASGWKPGWSTDYDAAILAKNYGADTIINLSNINYAYDKDPKKYADAKIIKKINWPDFRKIVGYKWKPGLNMPFDPIASGLAEKLKLKVMIMNGKKIGNLEKCLSGGKFQGTVIE</sequence>
<comment type="pathway">
    <text evidence="1">Pyrimidine metabolism; CTP biosynthesis via de novo pathway; UDP from UMP (UMPK route): step 1/1.</text>
</comment>
<dbReference type="EC" id="2.7.4.22" evidence="3"/>
<evidence type="ECO:0000256" key="9">
    <source>
        <dbReference type="ARBA" id="ARBA00022975"/>
    </source>
</evidence>
<dbReference type="GO" id="GO:0033862">
    <property type="term" value="F:UMP kinase activity"/>
    <property type="evidence" value="ECO:0007669"/>
    <property type="project" value="UniProtKB-EC"/>
</dbReference>
<feature type="domain" description="Aspartate/glutamate/uridylate kinase" evidence="11">
    <location>
        <begin position="1"/>
        <end position="203"/>
    </location>
</feature>
<keyword evidence="4" id="KW-0963">Cytoplasm</keyword>
<evidence type="ECO:0000256" key="2">
    <source>
        <dbReference type="ARBA" id="ARBA00007614"/>
    </source>
</evidence>
<dbReference type="GO" id="GO:0006225">
    <property type="term" value="P:UDP biosynthetic process"/>
    <property type="evidence" value="ECO:0007669"/>
    <property type="project" value="TreeGrafter"/>
</dbReference>
<evidence type="ECO:0000256" key="1">
    <source>
        <dbReference type="ARBA" id="ARBA00004791"/>
    </source>
</evidence>
<keyword evidence="9" id="KW-0665">Pyrimidine biosynthesis</keyword>
<evidence type="ECO:0000256" key="7">
    <source>
        <dbReference type="ARBA" id="ARBA00022777"/>
    </source>
</evidence>
<dbReference type="SUPFAM" id="SSF53633">
    <property type="entry name" value="Carbamate kinase-like"/>
    <property type="match status" value="1"/>
</dbReference>
<evidence type="ECO:0000256" key="4">
    <source>
        <dbReference type="ARBA" id="ARBA00022490"/>
    </source>
</evidence>
<keyword evidence="7 12" id="KW-0418">Kinase</keyword>
<evidence type="ECO:0000256" key="5">
    <source>
        <dbReference type="ARBA" id="ARBA00022679"/>
    </source>
</evidence>
<dbReference type="PANTHER" id="PTHR42833:SF4">
    <property type="entry name" value="URIDYLATE KINASE PUMPKIN, CHLOROPLASTIC"/>
    <property type="match status" value="1"/>
</dbReference>
<evidence type="ECO:0000313" key="13">
    <source>
        <dbReference type="Proteomes" id="UP000178925"/>
    </source>
</evidence>
<accession>A0A1F5SJY2</accession>
<comment type="similarity">
    <text evidence="2">Belongs to the UMP kinase family.</text>
</comment>
<organism evidence="12 13">
    <name type="scientific">Candidatus Falkowbacteria bacterium RIFOXYA2_FULL_47_9</name>
    <dbReference type="NCBI Taxonomy" id="1797995"/>
    <lineage>
        <taxon>Bacteria</taxon>
        <taxon>Candidatus Falkowiibacteriota</taxon>
    </lineage>
</organism>
<evidence type="ECO:0000313" key="12">
    <source>
        <dbReference type="EMBL" id="OGF27005.1"/>
    </source>
</evidence>
<comment type="caution">
    <text evidence="12">The sequence shown here is derived from an EMBL/GenBank/DDBJ whole genome shotgun (WGS) entry which is preliminary data.</text>
</comment>
<reference evidence="12 13" key="1">
    <citation type="journal article" date="2016" name="Nat. Commun.">
        <title>Thousands of microbial genomes shed light on interconnected biogeochemical processes in an aquifer system.</title>
        <authorList>
            <person name="Anantharaman K."/>
            <person name="Brown C.T."/>
            <person name="Hug L.A."/>
            <person name="Sharon I."/>
            <person name="Castelle C.J."/>
            <person name="Probst A.J."/>
            <person name="Thomas B.C."/>
            <person name="Singh A."/>
            <person name="Wilkins M.J."/>
            <person name="Karaoz U."/>
            <person name="Brodie E.L."/>
            <person name="Williams K.H."/>
            <person name="Hubbard S.S."/>
            <person name="Banfield J.F."/>
        </authorList>
    </citation>
    <scope>NUCLEOTIDE SEQUENCE [LARGE SCALE GENOMIC DNA]</scope>
</reference>
<dbReference type="Proteomes" id="UP000178925">
    <property type="component" value="Unassembled WGS sequence"/>
</dbReference>
<dbReference type="STRING" id="1797995.A2242_02935"/>
<evidence type="ECO:0000256" key="8">
    <source>
        <dbReference type="ARBA" id="ARBA00022840"/>
    </source>
</evidence>
<dbReference type="InterPro" id="IPR001048">
    <property type="entry name" value="Asp/Glu/Uridylate_kinase"/>
</dbReference>
<dbReference type="GO" id="GO:0005524">
    <property type="term" value="F:ATP binding"/>
    <property type="evidence" value="ECO:0007669"/>
    <property type="project" value="UniProtKB-KW"/>
</dbReference>